<reference evidence="3" key="1">
    <citation type="submission" date="2016-11" db="UniProtKB">
        <authorList>
            <consortium name="WormBaseParasite"/>
        </authorList>
    </citation>
    <scope>IDENTIFICATION</scope>
</reference>
<accession>A0A1I8ARJ0</accession>
<protein>
    <submittedName>
        <fullName evidence="3">RRM domain-containing protein</fullName>
    </submittedName>
</protein>
<evidence type="ECO:0000256" key="1">
    <source>
        <dbReference type="SAM" id="MobiDB-lite"/>
    </source>
</evidence>
<dbReference type="SUPFAM" id="SSF54928">
    <property type="entry name" value="RNA-binding domain, RBD"/>
    <property type="match status" value="1"/>
</dbReference>
<feature type="compositionally biased region" description="Basic and acidic residues" evidence="1">
    <location>
        <begin position="126"/>
        <end position="135"/>
    </location>
</feature>
<sequence length="182" mass="21233">MNDERCGRPKFYGYVIFETKDAVDRALEQEIHLIKGRRIDVQRTNRTYLPDHPKPIPEYYHALDPHEVTMKPRASKERPQARHHKYGFHEHCPDLERDRKYAAMLDWKTQKLNLSDDVVKYELKDKRQLSKEHDTGNSNTESPPNRSNGSLGFVRNMGSSLSGVSKQPLRAREHRSKADPEA</sequence>
<dbReference type="Gene3D" id="3.30.70.330">
    <property type="match status" value="1"/>
</dbReference>
<keyword evidence="2" id="KW-1185">Reference proteome</keyword>
<feature type="region of interest" description="Disordered" evidence="1">
    <location>
        <begin position="126"/>
        <end position="182"/>
    </location>
</feature>
<dbReference type="InterPro" id="IPR012677">
    <property type="entry name" value="Nucleotide-bd_a/b_plait_sf"/>
</dbReference>
<feature type="compositionally biased region" description="Polar residues" evidence="1">
    <location>
        <begin position="136"/>
        <end position="150"/>
    </location>
</feature>
<dbReference type="Proteomes" id="UP000095287">
    <property type="component" value="Unplaced"/>
</dbReference>
<name>A0A1I8ARJ0_9BILA</name>
<dbReference type="InterPro" id="IPR035979">
    <property type="entry name" value="RBD_domain_sf"/>
</dbReference>
<dbReference type="AlphaFoldDB" id="A0A1I8ARJ0"/>
<evidence type="ECO:0000313" key="2">
    <source>
        <dbReference type="Proteomes" id="UP000095287"/>
    </source>
</evidence>
<evidence type="ECO:0000313" key="3">
    <source>
        <dbReference type="WBParaSite" id="L893_g8322.t1"/>
    </source>
</evidence>
<dbReference type="GO" id="GO:0003676">
    <property type="term" value="F:nucleic acid binding"/>
    <property type="evidence" value="ECO:0007669"/>
    <property type="project" value="InterPro"/>
</dbReference>
<organism evidence="2 3">
    <name type="scientific">Steinernema glaseri</name>
    <dbReference type="NCBI Taxonomy" id="37863"/>
    <lineage>
        <taxon>Eukaryota</taxon>
        <taxon>Metazoa</taxon>
        <taxon>Ecdysozoa</taxon>
        <taxon>Nematoda</taxon>
        <taxon>Chromadorea</taxon>
        <taxon>Rhabditida</taxon>
        <taxon>Tylenchina</taxon>
        <taxon>Panagrolaimomorpha</taxon>
        <taxon>Strongyloidoidea</taxon>
        <taxon>Steinernematidae</taxon>
        <taxon>Steinernema</taxon>
    </lineage>
</organism>
<dbReference type="WBParaSite" id="L893_g8322.t1">
    <property type="protein sequence ID" value="L893_g8322.t1"/>
    <property type="gene ID" value="L893_g8322"/>
</dbReference>
<proteinExistence type="predicted"/>